<dbReference type="Gene3D" id="3.30.1490.110">
    <property type="match status" value="1"/>
</dbReference>
<evidence type="ECO:0000256" key="4">
    <source>
        <dbReference type="ARBA" id="ARBA00023306"/>
    </source>
</evidence>
<dbReference type="SUPFAM" id="SSF53067">
    <property type="entry name" value="Actin-like ATPase domain"/>
    <property type="match status" value="2"/>
</dbReference>
<dbReference type="InterPro" id="IPR003494">
    <property type="entry name" value="SHS2_FtsA"/>
</dbReference>
<accession>A0A2H0UHL6</accession>
<keyword evidence="3 5" id="KW-0472">Membrane</keyword>
<dbReference type="PIRSF" id="PIRSF003101">
    <property type="entry name" value="FtsA"/>
    <property type="match status" value="1"/>
</dbReference>
<dbReference type="InterPro" id="IPR043129">
    <property type="entry name" value="ATPase_NBD"/>
</dbReference>
<sequence length="386" mass="41394">MKEQTIVGIDVGTYQVKVVVAKVSGKDTVALPQIIGTGFAESRGLRNGYIVNPEDATRSVQSALFQAEKSAGFPIKHAYISISSVGVDEIFSHGEIITSRADSEVTDSDIEKVMQDSEERVAEHIPNRKILHDVPLAFTLDGDRVLGRPRGLRGTKLEVDALFVNVIEQHLADMVAVVEAAGVVVEDVIAAPLATSFVVLSKAQKRAGCVVANLGAETLSLAVYENNLPLSVKVFPVGSNDITNDIALGLKIPLEEAEKIKRGGNSPYSKRKLDEIINSRLADIFELLDIHLKKIKRDGLLPAGIILTGGGANLSGIEEVGKAALRLPSRVSGLDPSTNGKLKDPTWAVAYGICVWGASNQSETTGINIAKQAKNSIVRWFSQFLP</sequence>
<comment type="caution">
    <text evidence="7">The sequence shown here is derived from an EMBL/GenBank/DDBJ whole genome shotgun (WGS) entry which is preliminary data.</text>
</comment>
<comment type="subunit">
    <text evidence="5">Self-interacts. Interacts with FtsZ.</text>
</comment>
<evidence type="ECO:0000313" key="7">
    <source>
        <dbReference type="EMBL" id="PIR85897.1"/>
    </source>
</evidence>
<proteinExistence type="inferred from homology"/>
<dbReference type="Gene3D" id="3.30.420.40">
    <property type="match status" value="3"/>
</dbReference>
<name>A0A2H0UHL6_9BACT</name>
<evidence type="ECO:0000313" key="8">
    <source>
        <dbReference type="Proteomes" id="UP000229612"/>
    </source>
</evidence>
<dbReference type="Proteomes" id="UP000229612">
    <property type="component" value="Unassembled WGS sequence"/>
</dbReference>
<organism evidence="7 8">
    <name type="scientific">Candidatus Kaiserbacteria bacterium CG10_big_fil_rev_8_21_14_0_10_44_10</name>
    <dbReference type="NCBI Taxonomy" id="1974606"/>
    <lineage>
        <taxon>Bacteria</taxon>
        <taxon>Candidatus Kaiseribacteriota</taxon>
    </lineage>
</organism>
<dbReference type="InterPro" id="IPR050696">
    <property type="entry name" value="FtsA/MreB"/>
</dbReference>
<gene>
    <name evidence="5 7" type="primary">ftsA</name>
    <name evidence="7" type="ORF">COU14_01895</name>
</gene>
<dbReference type="GO" id="GO:0009898">
    <property type="term" value="C:cytoplasmic side of plasma membrane"/>
    <property type="evidence" value="ECO:0007669"/>
    <property type="project" value="UniProtKB-UniRule"/>
</dbReference>
<dbReference type="GO" id="GO:0032153">
    <property type="term" value="C:cell division site"/>
    <property type="evidence" value="ECO:0007669"/>
    <property type="project" value="UniProtKB-UniRule"/>
</dbReference>
<feature type="domain" description="SHS2" evidence="6">
    <location>
        <begin position="6"/>
        <end position="199"/>
    </location>
</feature>
<dbReference type="Pfam" id="PF14450">
    <property type="entry name" value="FtsA"/>
    <property type="match status" value="1"/>
</dbReference>
<keyword evidence="2 5" id="KW-0132">Cell division</keyword>
<dbReference type="EMBL" id="PFBG01000020">
    <property type="protein sequence ID" value="PIR85897.1"/>
    <property type="molecule type" value="Genomic_DNA"/>
</dbReference>
<keyword evidence="1 5" id="KW-1003">Cell membrane</keyword>
<evidence type="ECO:0000259" key="6">
    <source>
        <dbReference type="SMART" id="SM00842"/>
    </source>
</evidence>
<keyword evidence="4 5" id="KW-0131">Cell cycle</keyword>
<evidence type="ECO:0000256" key="1">
    <source>
        <dbReference type="ARBA" id="ARBA00022475"/>
    </source>
</evidence>
<dbReference type="PANTHER" id="PTHR32432">
    <property type="entry name" value="CELL DIVISION PROTEIN FTSA-RELATED"/>
    <property type="match status" value="1"/>
</dbReference>
<evidence type="ECO:0000256" key="3">
    <source>
        <dbReference type="ARBA" id="ARBA00023136"/>
    </source>
</evidence>
<dbReference type="GO" id="GO:0043093">
    <property type="term" value="P:FtsZ-dependent cytokinesis"/>
    <property type="evidence" value="ECO:0007669"/>
    <property type="project" value="UniProtKB-UniRule"/>
</dbReference>
<dbReference type="HAMAP" id="MF_02033">
    <property type="entry name" value="FtsA"/>
    <property type="match status" value="1"/>
</dbReference>
<protein>
    <recommendedName>
        <fullName evidence="5">Cell division protein FtsA</fullName>
    </recommendedName>
</protein>
<dbReference type="SMART" id="SM00842">
    <property type="entry name" value="FtsA"/>
    <property type="match status" value="1"/>
</dbReference>
<comment type="similarity">
    <text evidence="5">Belongs to the FtsA/MreB family.</text>
</comment>
<dbReference type="NCBIfam" id="TIGR01174">
    <property type="entry name" value="ftsA"/>
    <property type="match status" value="1"/>
</dbReference>
<dbReference type="PANTHER" id="PTHR32432:SF4">
    <property type="entry name" value="CELL DIVISION PROTEIN FTSA"/>
    <property type="match status" value="1"/>
</dbReference>
<evidence type="ECO:0000256" key="5">
    <source>
        <dbReference type="HAMAP-Rule" id="MF_02033"/>
    </source>
</evidence>
<comment type="function">
    <text evidence="5">Cell division protein that is involved in the assembly of the Z ring. May serve as a membrane anchor for the Z ring.</text>
</comment>
<reference evidence="8" key="1">
    <citation type="submission" date="2017-09" db="EMBL/GenBank/DDBJ databases">
        <title>Depth-based differentiation of microbial function through sediment-hosted aquifers and enrichment of novel symbionts in the deep terrestrial subsurface.</title>
        <authorList>
            <person name="Probst A.J."/>
            <person name="Ladd B."/>
            <person name="Jarett J.K."/>
            <person name="Geller-Mcgrath D.E."/>
            <person name="Sieber C.M.K."/>
            <person name="Emerson J.B."/>
            <person name="Anantharaman K."/>
            <person name="Thomas B.C."/>
            <person name="Malmstrom R."/>
            <person name="Stieglmeier M."/>
            <person name="Klingl A."/>
            <person name="Woyke T."/>
            <person name="Ryan C.M."/>
            <person name="Banfield J.F."/>
        </authorList>
    </citation>
    <scope>NUCLEOTIDE SEQUENCE [LARGE SCALE GENOMIC DNA]</scope>
</reference>
<dbReference type="Pfam" id="PF02491">
    <property type="entry name" value="SHS2_FTSA"/>
    <property type="match status" value="1"/>
</dbReference>
<dbReference type="AlphaFoldDB" id="A0A2H0UHL6"/>
<comment type="subcellular location">
    <subcellularLocation>
        <location evidence="5">Cell membrane</location>
        <topology evidence="5">Peripheral membrane protein</topology>
        <orientation evidence="5">Cytoplasmic side</orientation>
    </subcellularLocation>
    <text evidence="5">Localizes to the Z ring in an FtsZ-dependent manner. Targeted to the membrane through a conserved C-terminal amphipathic helix.</text>
</comment>
<dbReference type="InterPro" id="IPR020823">
    <property type="entry name" value="Cell_div_FtsA"/>
</dbReference>
<evidence type="ECO:0000256" key="2">
    <source>
        <dbReference type="ARBA" id="ARBA00022618"/>
    </source>
</evidence>